<dbReference type="InterPro" id="IPR008258">
    <property type="entry name" value="Transglycosylase_SLT_dom_1"/>
</dbReference>
<dbReference type="PROSITE" id="PS00922">
    <property type="entry name" value="TRANSGLYCOSYLASE"/>
    <property type="match status" value="1"/>
</dbReference>
<dbReference type="PANTHER" id="PTHR37423:SF2">
    <property type="entry name" value="MEMBRANE-BOUND LYTIC MUREIN TRANSGLYCOSYLASE C"/>
    <property type="match status" value="1"/>
</dbReference>
<dbReference type="InterPro" id="IPR000189">
    <property type="entry name" value="Transglyc_AS"/>
</dbReference>
<organism evidence="3 4">
    <name type="scientific">Thioalkalicoccus limnaeus</name>
    <dbReference type="NCBI Taxonomy" id="120681"/>
    <lineage>
        <taxon>Bacteria</taxon>
        <taxon>Pseudomonadati</taxon>
        <taxon>Pseudomonadota</taxon>
        <taxon>Gammaproteobacteria</taxon>
        <taxon>Chromatiales</taxon>
        <taxon>Chromatiaceae</taxon>
        <taxon>Thioalkalicoccus</taxon>
    </lineage>
</organism>
<dbReference type="PANTHER" id="PTHR37423">
    <property type="entry name" value="SOLUBLE LYTIC MUREIN TRANSGLYCOSYLASE-RELATED"/>
    <property type="match status" value="1"/>
</dbReference>
<accession>A0ABV4BDS2</accession>
<comment type="similarity">
    <text evidence="1">Belongs to the transglycosylase Slt family.</text>
</comment>
<evidence type="ECO:0000313" key="3">
    <source>
        <dbReference type="EMBL" id="MEY6432662.1"/>
    </source>
</evidence>
<dbReference type="RefSeq" id="WP_369667047.1">
    <property type="nucleotide sequence ID" value="NZ_JBDKXB010000010.1"/>
</dbReference>
<dbReference type="InterPro" id="IPR023346">
    <property type="entry name" value="Lysozyme-like_dom_sf"/>
</dbReference>
<keyword evidence="4" id="KW-1185">Reference proteome</keyword>
<evidence type="ECO:0000313" key="4">
    <source>
        <dbReference type="Proteomes" id="UP001564408"/>
    </source>
</evidence>
<dbReference type="Proteomes" id="UP001564408">
    <property type="component" value="Unassembled WGS sequence"/>
</dbReference>
<dbReference type="EMBL" id="JBDKXB010000010">
    <property type="protein sequence ID" value="MEY6432662.1"/>
    <property type="molecule type" value="Genomic_DNA"/>
</dbReference>
<evidence type="ECO:0000259" key="2">
    <source>
        <dbReference type="Pfam" id="PF01464"/>
    </source>
</evidence>
<protein>
    <submittedName>
        <fullName evidence="3">Transglycosylase SLT domain-containing protein</fullName>
    </submittedName>
</protein>
<feature type="domain" description="Transglycosylase SLT" evidence="2">
    <location>
        <begin position="160"/>
        <end position="259"/>
    </location>
</feature>
<dbReference type="Pfam" id="PF01464">
    <property type="entry name" value="SLT"/>
    <property type="match status" value="1"/>
</dbReference>
<dbReference type="InterPro" id="IPR006597">
    <property type="entry name" value="Sel1-like"/>
</dbReference>
<dbReference type="Gene3D" id="1.10.530.10">
    <property type="match status" value="1"/>
</dbReference>
<reference evidence="3 4" key="1">
    <citation type="submission" date="2024-05" db="EMBL/GenBank/DDBJ databases">
        <title>Genome Sequence and Characterization of the New Strain Purple Sulfur Bacterium of Genus Thioalkalicoccus.</title>
        <authorList>
            <person name="Bryantseva I.A."/>
            <person name="Kyndt J.A."/>
            <person name="Imhoff J.F."/>
        </authorList>
    </citation>
    <scope>NUCLEOTIDE SEQUENCE [LARGE SCALE GENOMIC DNA]</scope>
    <source>
        <strain evidence="3 4">Um2</strain>
    </source>
</reference>
<dbReference type="SMART" id="SM00671">
    <property type="entry name" value="SEL1"/>
    <property type="match status" value="2"/>
</dbReference>
<dbReference type="Pfam" id="PF08238">
    <property type="entry name" value="Sel1"/>
    <property type="match status" value="2"/>
</dbReference>
<dbReference type="SUPFAM" id="SSF53955">
    <property type="entry name" value="Lysozyme-like"/>
    <property type="match status" value="1"/>
</dbReference>
<dbReference type="SUPFAM" id="SSF81901">
    <property type="entry name" value="HCP-like"/>
    <property type="match status" value="1"/>
</dbReference>
<dbReference type="Gene3D" id="1.25.40.10">
    <property type="entry name" value="Tetratricopeptide repeat domain"/>
    <property type="match status" value="1"/>
</dbReference>
<name>A0ABV4BDS2_9GAMM</name>
<dbReference type="InterPro" id="IPR011990">
    <property type="entry name" value="TPR-like_helical_dom_sf"/>
</dbReference>
<gene>
    <name evidence="3" type="ORF">ABC977_09615</name>
</gene>
<dbReference type="CDD" id="cd00254">
    <property type="entry name" value="LT-like"/>
    <property type="match status" value="1"/>
</dbReference>
<comment type="caution">
    <text evidence="3">The sequence shown here is derived from an EMBL/GenBank/DDBJ whole genome shotgun (WGS) entry which is preliminary data.</text>
</comment>
<evidence type="ECO:0000256" key="1">
    <source>
        <dbReference type="ARBA" id="ARBA00007734"/>
    </source>
</evidence>
<proteinExistence type="inferred from homology"/>
<sequence length="277" mass="30521">MRPRHGAILSWIFAILFLLWFPAIGAAQSLPAFEQIISATDADELTAWGRRYERGVGVAQDSEKAVRLYCRAARLGAVDAKFYLGQVLAFGRGLERDPALAAAWLREAANQGERRARNMLMLLDGDGQPTRRATCPTGEDRARIAQRVHPAQGEIAELVRRLAPNYRLDPELVLAVIETESNFNPKALSPKNAQGLMQLIPATAARFGVRDVWDPEQNIRGGMAYLSWLLDHFDGDVSLALAGYNAGEGAVSRHGGIPPYRETQAYVSRIIERIDGS</sequence>